<dbReference type="InterPro" id="IPR011545">
    <property type="entry name" value="DEAD/DEAH_box_helicase_dom"/>
</dbReference>
<dbReference type="GO" id="GO:0005694">
    <property type="term" value="C:chromosome"/>
    <property type="evidence" value="ECO:0007669"/>
    <property type="project" value="TreeGrafter"/>
</dbReference>
<evidence type="ECO:0000256" key="2">
    <source>
        <dbReference type="ARBA" id="ARBA00023125"/>
    </source>
</evidence>
<gene>
    <name evidence="6" type="ORF">K443DRAFT_123002</name>
</gene>
<dbReference type="Proteomes" id="UP000054477">
    <property type="component" value="Unassembled WGS sequence"/>
</dbReference>
<dbReference type="PANTHER" id="PTHR13710">
    <property type="entry name" value="DNA HELICASE RECQ FAMILY MEMBER"/>
    <property type="match status" value="1"/>
</dbReference>
<dbReference type="InterPro" id="IPR027417">
    <property type="entry name" value="P-loop_NTPase"/>
</dbReference>
<dbReference type="GO" id="GO:0005737">
    <property type="term" value="C:cytoplasm"/>
    <property type="evidence" value="ECO:0007669"/>
    <property type="project" value="TreeGrafter"/>
</dbReference>
<dbReference type="GO" id="GO:0000724">
    <property type="term" value="P:double-strand break repair via homologous recombination"/>
    <property type="evidence" value="ECO:0007669"/>
    <property type="project" value="TreeGrafter"/>
</dbReference>
<feature type="domain" description="Helicase ATP-binding" evidence="5">
    <location>
        <begin position="108"/>
        <end position="234"/>
    </location>
</feature>
<dbReference type="GO" id="GO:0005524">
    <property type="term" value="F:ATP binding"/>
    <property type="evidence" value="ECO:0007669"/>
    <property type="project" value="InterPro"/>
</dbReference>
<dbReference type="SUPFAM" id="SSF52540">
    <property type="entry name" value="P-loop containing nucleoside triphosphate hydrolases"/>
    <property type="match status" value="1"/>
</dbReference>
<evidence type="ECO:0000256" key="1">
    <source>
        <dbReference type="ARBA" id="ARBA00005446"/>
    </source>
</evidence>
<protein>
    <submittedName>
        <fullName evidence="6">Unplaced genomic scaffold K443scaffold_100, whole genome shotgun sequence</fullName>
    </submittedName>
</protein>
<dbReference type="OrthoDB" id="2499463at2759"/>
<dbReference type="Pfam" id="PF00270">
    <property type="entry name" value="DEAD"/>
    <property type="match status" value="1"/>
</dbReference>
<reference evidence="6 7" key="1">
    <citation type="submission" date="2014-04" db="EMBL/GenBank/DDBJ databases">
        <authorList>
            <consortium name="DOE Joint Genome Institute"/>
            <person name="Kuo A."/>
            <person name="Kohler A."/>
            <person name="Nagy L.G."/>
            <person name="Floudas D."/>
            <person name="Copeland A."/>
            <person name="Barry K.W."/>
            <person name="Cichocki N."/>
            <person name="Veneault-Fourrey C."/>
            <person name="LaButti K."/>
            <person name="Lindquist E.A."/>
            <person name="Lipzen A."/>
            <person name="Lundell T."/>
            <person name="Morin E."/>
            <person name="Murat C."/>
            <person name="Sun H."/>
            <person name="Tunlid A."/>
            <person name="Henrissat B."/>
            <person name="Grigoriev I.V."/>
            <person name="Hibbett D.S."/>
            <person name="Martin F."/>
            <person name="Nordberg H.P."/>
            <person name="Cantor M.N."/>
            <person name="Hua S.X."/>
        </authorList>
    </citation>
    <scope>NUCLEOTIDE SEQUENCE [LARGE SCALE GENOMIC DNA]</scope>
    <source>
        <strain evidence="6 7">LaAM-08-1</strain>
    </source>
</reference>
<dbReference type="HOGENOM" id="CLU_1185173_0_0_1"/>
<dbReference type="STRING" id="1095629.A0A0C9XQJ7"/>
<evidence type="ECO:0000256" key="3">
    <source>
        <dbReference type="ARBA" id="ARBA00023235"/>
    </source>
</evidence>
<dbReference type="InterPro" id="IPR014001">
    <property type="entry name" value="Helicase_ATP-bd"/>
</dbReference>
<dbReference type="GO" id="GO:0003677">
    <property type="term" value="F:DNA binding"/>
    <property type="evidence" value="ECO:0007669"/>
    <property type="project" value="UniProtKB-KW"/>
</dbReference>
<keyword evidence="4" id="KW-0539">Nucleus</keyword>
<sequence length="234" mass="25817">MSSATIKFISDDNHIIQWLISGDGIIRSLVVSYPSAIECCGPTDCRKSRSDVTQHEAAQIASQKRLQEARAAAEKQRKYNSGATRRALAALFTERFGSAPYEWQLDVAEALLLGLDSVVIAGTGSGKTIPFMLPLLDLPDKMVLIISPLKVLQTDQVRRFKKMKIPSVAVNGDTWSQSLLQSLSEHKYQAIFTSPEMCLKAQSIQKNGEIEALCIHKLQNIGNLFKKGSIQLLT</sequence>
<keyword evidence="3" id="KW-0413">Isomerase</keyword>
<comment type="similarity">
    <text evidence="1">Belongs to the helicase family. RecQ subfamily.</text>
</comment>
<dbReference type="Gene3D" id="3.40.50.300">
    <property type="entry name" value="P-loop containing nucleotide triphosphate hydrolases"/>
    <property type="match status" value="1"/>
</dbReference>
<dbReference type="GO" id="GO:0009378">
    <property type="term" value="F:four-way junction helicase activity"/>
    <property type="evidence" value="ECO:0007669"/>
    <property type="project" value="TreeGrafter"/>
</dbReference>
<dbReference type="AlphaFoldDB" id="A0A0C9XQJ7"/>
<organism evidence="6 7">
    <name type="scientific">Laccaria amethystina LaAM-08-1</name>
    <dbReference type="NCBI Taxonomy" id="1095629"/>
    <lineage>
        <taxon>Eukaryota</taxon>
        <taxon>Fungi</taxon>
        <taxon>Dikarya</taxon>
        <taxon>Basidiomycota</taxon>
        <taxon>Agaricomycotina</taxon>
        <taxon>Agaricomycetes</taxon>
        <taxon>Agaricomycetidae</taxon>
        <taxon>Agaricales</taxon>
        <taxon>Agaricineae</taxon>
        <taxon>Hydnangiaceae</taxon>
        <taxon>Laccaria</taxon>
    </lineage>
</organism>
<dbReference type="EMBL" id="KN838635">
    <property type="protein sequence ID" value="KIJ99941.1"/>
    <property type="molecule type" value="Genomic_DNA"/>
</dbReference>
<accession>A0A0C9XQJ7</accession>
<proteinExistence type="inferred from homology"/>
<keyword evidence="7" id="KW-1185">Reference proteome</keyword>
<evidence type="ECO:0000313" key="7">
    <source>
        <dbReference type="Proteomes" id="UP000054477"/>
    </source>
</evidence>
<evidence type="ECO:0000259" key="5">
    <source>
        <dbReference type="PROSITE" id="PS51192"/>
    </source>
</evidence>
<keyword evidence="2" id="KW-0238">DNA-binding</keyword>
<dbReference type="GO" id="GO:0005634">
    <property type="term" value="C:nucleus"/>
    <property type="evidence" value="ECO:0007669"/>
    <property type="project" value="TreeGrafter"/>
</dbReference>
<name>A0A0C9XQJ7_9AGAR</name>
<evidence type="ECO:0000313" key="6">
    <source>
        <dbReference type="EMBL" id="KIJ99941.1"/>
    </source>
</evidence>
<dbReference type="PROSITE" id="PS51192">
    <property type="entry name" value="HELICASE_ATP_BIND_1"/>
    <property type="match status" value="1"/>
</dbReference>
<dbReference type="PANTHER" id="PTHR13710:SF153">
    <property type="entry name" value="RECQ-LIKE DNA HELICASE BLM"/>
    <property type="match status" value="1"/>
</dbReference>
<reference evidence="7" key="2">
    <citation type="submission" date="2015-01" db="EMBL/GenBank/DDBJ databases">
        <title>Evolutionary Origins and Diversification of the Mycorrhizal Mutualists.</title>
        <authorList>
            <consortium name="DOE Joint Genome Institute"/>
            <consortium name="Mycorrhizal Genomics Consortium"/>
            <person name="Kohler A."/>
            <person name="Kuo A."/>
            <person name="Nagy L.G."/>
            <person name="Floudas D."/>
            <person name="Copeland A."/>
            <person name="Barry K.W."/>
            <person name="Cichocki N."/>
            <person name="Veneault-Fourrey C."/>
            <person name="LaButti K."/>
            <person name="Lindquist E.A."/>
            <person name="Lipzen A."/>
            <person name="Lundell T."/>
            <person name="Morin E."/>
            <person name="Murat C."/>
            <person name="Riley R."/>
            <person name="Ohm R."/>
            <person name="Sun H."/>
            <person name="Tunlid A."/>
            <person name="Henrissat B."/>
            <person name="Grigoriev I.V."/>
            <person name="Hibbett D.S."/>
            <person name="Martin F."/>
        </authorList>
    </citation>
    <scope>NUCLEOTIDE SEQUENCE [LARGE SCALE GENOMIC DNA]</scope>
    <source>
        <strain evidence="7">LaAM-08-1</strain>
    </source>
</reference>
<dbReference type="GO" id="GO:0043138">
    <property type="term" value="F:3'-5' DNA helicase activity"/>
    <property type="evidence" value="ECO:0007669"/>
    <property type="project" value="TreeGrafter"/>
</dbReference>
<evidence type="ECO:0000256" key="4">
    <source>
        <dbReference type="ARBA" id="ARBA00023242"/>
    </source>
</evidence>